<name>A0ABU8RFB8_9ACTN</name>
<accession>A0ABU8RFB8</accession>
<keyword evidence="2" id="KW-1185">Reference proteome</keyword>
<dbReference type="Proteomes" id="UP001387100">
    <property type="component" value="Unassembled WGS sequence"/>
</dbReference>
<organism evidence="1 2">
    <name type="scientific">Pseudokineococcus basanitobsidens</name>
    <dbReference type="NCBI Taxonomy" id="1926649"/>
    <lineage>
        <taxon>Bacteria</taxon>
        <taxon>Bacillati</taxon>
        <taxon>Actinomycetota</taxon>
        <taxon>Actinomycetes</taxon>
        <taxon>Kineosporiales</taxon>
        <taxon>Kineosporiaceae</taxon>
        <taxon>Pseudokineococcus</taxon>
    </lineage>
</organism>
<reference evidence="1 2" key="1">
    <citation type="journal article" date="2017" name="Int. J. Syst. Evol. Microbiol.">
        <title>Pseudokineococcus basanitobsidens sp. nov., isolated from volcanic rock.</title>
        <authorList>
            <person name="Lee D.W."/>
            <person name="Park M.Y."/>
            <person name="Kim J.J."/>
            <person name="Kim B.S."/>
        </authorList>
    </citation>
    <scope>NUCLEOTIDE SEQUENCE [LARGE SCALE GENOMIC DNA]</scope>
    <source>
        <strain evidence="1 2">DSM 103726</strain>
    </source>
</reference>
<sequence>METSVMHPTYLPFSEAQVLARLATVTGGGDPAARLDHYRQQLAAFEEAEALRRVPRQRGPRPELPIERDERFWTTTALLGLLEGPDPVADLVALLTRAYGPVPPFAGFASWSDALGTAPELYLEAHLPSPASYQQHLRVELRRHVLSWAQYQRGRETTRLEGTTTADAVVVSPSTGVAVVVAAKVLSDVAAHGAFDVVRNQLARVVDVTLDRHPNLAEPALRDRRPDRTCVLLLTPEVFRDDPTSRLYGHLHTAYTTRPETLAKHLPHRPGPVVRAAASRLGWATWEDVERVRPGCLPWRAVPGAR</sequence>
<protein>
    <submittedName>
        <fullName evidence="1">Uncharacterized protein</fullName>
    </submittedName>
</protein>
<gene>
    <name evidence="1" type="ORF">WDZ17_00280</name>
</gene>
<dbReference type="RefSeq" id="WP_339573120.1">
    <property type="nucleotide sequence ID" value="NZ_JBBIAA010000001.1"/>
</dbReference>
<dbReference type="EMBL" id="JBBIAA010000001">
    <property type="protein sequence ID" value="MEJ5943728.1"/>
    <property type="molecule type" value="Genomic_DNA"/>
</dbReference>
<comment type="caution">
    <text evidence="1">The sequence shown here is derived from an EMBL/GenBank/DDBJ whole genome shotgun (WGS) entry which is preliminary data.</text>
</comment>
<evidence type="ECO:0000313" key="2">
    <source>
        <dbReference type="Proteomes" id="UP001387100"/>
    </source>
</evidence>
<proteinExistence type="predicted"/>
<evidence type="ECO:0000313" key="1">
    <source>
        <dbReference type="EMBL" id="MEJ5943728.1"/>
    </source>
</evidence>